<evidence type="ECO:0000313" key="1">
    <source>
        <dbReference type="EMBL" id="KAH7945490.1"/>
    </source>
</evidence>
<proteinExistence type="predicted"/>
<sequence>MGRSKSILITIVGTTTLPSAIVFNCGIYRFHPFCPKAEACTNCWAPGHRADYCTKPKSALCHRRGQAHKVVEPPTCVPDCILCKGVNVTGLRPCELRFDRNGPSSPPATSKPQPPPPGPPTGPILKTSRTSRPRRRSASRGA</sequence>
<organism evidence="1 2">
    <name type="scientific">Dermacentor silvarum</name>
    <name type="common">Tick</name>
    <dbReference type="NCBI Taxonomy" id="543639"/>
    <lineage>
        <taxon>Eukaryota</taxon>
        <taxon>Metazoa</taxon>
        <taxon>Ecdysozoa</taxon>
        <taxon>Arthropoda</taxon>
        <taxon>Chelicerata</taxon>
        <taxon>Arachnida</taxon>
        <taxon>Acari</taxon>
        <taxon>Parasitiformes</taxon>
        <taxon>Ixodida</taxon>
        <taxon>Ixodoidea</taxon>
        <taxon>Ixodidae</taxon>
        <taxon>Rhipicephalinae</taxon>
        <taxon>Dermacentor</taxon>
    </lineage>
</organism>
<reference evidence="1" key="1">
    <citation type="submission" date="2020-05" db="EMBL/GenBank/DDBJ databases">
        <title>Large-scale comparative analyses of tick genomes elucidate their genetic diversity and vector capacities.</title>
        <authorList>
            <person name="Jia N."/>
            <person name="Wang J."/>
            <person name="Shi W."/>
            <person name="Du L."/>
            <person name="Sun Y."/>
            <person name="Zhan W."/>
            <person name="Jiang J."/>
            <person name="Wang Q."/>
            <person name="Zhang B."/>
            <person name="Ji P."/>
            <person name="Sakyi L.B."/>
            <person name="Cui X."/>
            <person name="Yuan T."/>
            <person name="Jiang B."/>
            <person name="Yang W."/>
            <person name="Lam T.T.-Y."/>
            <person name="Chang Q."/>
            <person name="Ding S."/>
            <person name="Wang X."/>
            <person name="Zhu J."/>
            <person name="Ruan X."/>
            <person name="Zhao L."/>
            <person name="Wei J."/>
            <person name="Que T."/>
            <person name="Du C."/>
            <person name="Cheng J."/>
            <person name="Dai P."/>
            <person name="Han X."/>
            <person name="Huang E."/>
            <person name="Gao Y."/>
            <person name="Liu J."/>
            <person name="Shao H."/>
            <person name="Ye R."/>
            <person name="Li L."/>
            <person name="Wei W."/>
            <person name="Wang X."/>
            <person name="Wang C."/>
            <person name="Yang T."/>
            <person name="Huo Q."/>
            <person name="Li W."/>
            <person name="Guo W."/>
            <person name="Chen H."/>
            <person name="Zhou L."/>
            <person name="Ni X."/>
            <person name="Tian J."/>
            <person name="Zhou Y."/>
            <person name="Sheng Y."/>
            <person name="Liu T."/>
            <person name="Pan Y."/>
            <person name="Xia L."/>
            <person name="Li J."/>
            <person name="Zhao F."/>
            <person name="Cao W."/>
        </authorList>
    </citation>
    <scope>NUCLEOTIDE SEQUENCE</scope>
    <source>
        <strain evidence="1">Dsil-2018</strain>
    </source>
</reference>
<evidence type="ECO:0000313" key="2">
    <source>
        <dbReference type="Proteomes" id="UP000821865"/>
    </source>
</evidence>
<comment type="caution">
    <text evidence="1">The sequence shown here is derived from an EMBL/GenBank/DDBJ whole genome shotgun (WGS) entry which is preliminary data.</text>
</comment>
<accession>A0ACB8CKW7</accession>
<keyword evidence="2" id="KW-1185">Reference proteome</keyword>
<gene>
    <name evidence="1" type="ORF">HPB49_011330</name>
</gene>
<name>A0ACB8CKW7_DERSI</name>
<protein>
    <submittedName>
        <fullName evidence="1">Uncharacterized protein</fullName>
    </submittedName>
</protein>
<dbReference type="Proteomes" id="UP000821865">
    <property type="component" value="Chromosome 6"/>
</dbReference>
<dbReference type="EMBL" id="CM023475">
    <property type="protein sequence ID" value="KAH7945490.1"/>
    <property type="molecule type" value="Genomic_DNA"/>
</dbReference>